<reference evidence="4 5" key="1">
    <citation type="journal article" date="2024" name="Nat. Commun.">
        <title>Phylogenomics reveals the evolutionary origins of lichenization in chlorophyte algae.</title>
        <authorList>
            <person name="Puginier C."/>
            <person name="Libourel C."/>
            <person name="Otte J."/>
            <person name="Skaloud P."/>
            <person name="Haon M."/>
            <person name="Grisel S."/>
            <person name="Petersen M."/>
            <person name="Berrin J.G."/>
            <person name="Delaux P.M."/>
            <person name="Dal Grande F."/>
            <person name="Keller J."/>
        </authorList>
    </citation>
    <scope>NUCLEOTIDE SEQUENCE [LARGE SCALE GENOMIC DNA]</scope>
    <source>
        <strain evidence="4 5">SAG 2523</strain>
    </source>
</reference>
<evidence type="ECO:0000256" key="2">
    <source>
        <dbReference type="ARBA" id="ARBA00023027"/>
    </source>
</evidence>
<dbReference type="AlphaFoldDB" id="A0AAW1T3C2"/>
<evidence type="ECO:0000313" key="4">
    <source>
        <dbReference type="EMBL" id="KAK9864010.1"/>
    </source>
</evidence>
<accession>A0AAW1T3C2</accession>
<feature type="region of interest" description="Disordered" evidence="3">
    <location>
        <begin position="1"/>
        <end position="25"/>
    </location>
</feature>
<dbReference type="InterPro" id="IPR036291">
    <property type="entry name" value="NAD(P)-bd_dom_sf"/>
</dbReference>
<dbReference type="PANTHER" id="PTHR43574">
    <property type="entry name" value="EPIMERASE-RELATED"/>
    <property type="match status" value="1"/>
</dbReference>
<gene>
    <name evidence="4" type="ORF">WJX84_010395</name>
</gene>
<evidence type="ECO:0000256" key="1">
    <source>
        <dbReference type="ARBA" id="ARBA00007637"/>
    </source>
</evidence>
<dbReference type="SUPFAM" id="SSF51735">
    <property type="entry name" value="NAD(P)-binding Rossmann-fold domains"/>
    <property type="match status" value="1"/>
</dbReference>
<dbReference type="EMBL" id="JALJOV010000403">
    <property type="protein sequence ID" value="KAK9864010.1"/>
    <property type="molecule type" value="Genomic_DNA"/>
</dbReference>
<dbReference type="Gene3D" id="3.40.50.720">
    <property type="entry name" value="NAD(P)-binding Rossmann-like Domain"/>
    <property type="match status" value="1"/>
</dbReference>
<name>A0AAW1T3C2_9CHLO</name>
<comment type="caution">
    <text evidence="4">The sequence shown here is derived from an EMBL/GenBank/DDBJ whole genome shotgun (WGS) entry which is preliminary data.</text>
</comment>
<evidence type="ECO:0000313" key="5">
    <source>
        <dbReference type="Proteomes" id="UP001485043"/>
    </source>
</evidence>
<keyword evidence="2" id="KW-0520">NAD</keyword>
<proteinExistence type="inferred from homology"/>
<dbReference type="Proteomes" id="UP001485043">
    <property type="component" value="Unassembled WGS sequence"/>
</dbReference>
<comment type="similarity">
    <text evidence="1">Belongs to the NAD(P)-dependent epimerase/dehydratase family.</text>
</comment>
<sequence>MHQLPYRSTQSVYSPTAQRQRTVRASAAQEPKRAFIFGLGYTGLAVASHLKRSEAWEVAGTCRSKDKRQSLQGGGIDAYCFDPDNLNGLSSAGVEALQSSTHILSTIPPNGDFNQDPVLEAHGAALSEMAYKMEWAGYISSTGVYGDWQGAWVDESSELRGTSQSARSRIKAEAAWTTLQHRSGVPTHIFRLGGIYGPGRSALDAAKAQGVPSSNQARRGLRRYTSRCHVSDVCRVLHASMLQPAAGNIYNIVDDDPASRSLVVAYARRLLSGQDADFKAAQTADGISAISKQASTQVEQKRVRNDKIKASLGIGLHFPSFREGLDSIYAGSLEPFR</sequence>
<feature type="compositionally biased region" description="Polar residues" evidence="3">
    <location>
        <begin position="1"/>
        <end position="20"/>
    </location>
</feature>
<protein>
    <recommendedName>
        <fullName evidence="6">NAD(P)-dependent oxidoreductase</fullName>
    </recommendedName>
</protein>
<evidence type="ECO:0000256" key="3">
    <source>
        <dbReference type="SAM" id="MobiDB-lite"/>
    </source>
</evidence>
<keyword evidence="5" id="KW-1185">Reference proteome</keyword>
<evidence type="ECO:0008006" key="6">
    <source>
        <dbReference type="Google" id="ProtNLM"/>
    </source>
</evidence>
<organism evidence="4 5">
    <name type="scientific">Apatococcus fuscideae</name>
    <dbReference type="NCBI Taxonomy" id="2026836"/>
    <lineage>
        <taxon>Eukaryota</taxon>
        <taxon>Viridiplantae</taxon>
        <taxon>Chlorophyta</taxon>
        <taxon>core chlorophytes</taxon>
        <taxon>Trebouxiophyceae</taxon>
        <taxon>Chlorellales</taxon>
        <taxon>Chlorellaceae</taxon>
        <taxon>Apatococcus</taxon>
    </lineage>
</organism>